<dbReference type="InterPro" id="IPR033162">
    <property type="entry name" value="TBCD"/>
</dbReference>
<evidence type="ECO:0000313" key="2">
    <source>
        <dbReference type="RefSeq" id="XP_008585011.1"/>
    </source>
</evidence>
<sequence length="194" mass="22332">MDKYQEQPHLLDPHLEWMMNLLLDVVQDKTSPTALVHLAFKFLYIITKVRGYKVFLRLFPHEVADVECVLDMVTSQNPKDHETWETRYMLLLWLSVTCLIPFDFSRLDGNLLIQPGQTRMPIMDRILQIAESYLVVSDKAQDAAAVLVSKFITRPDVKQRKMASFLDWSLCTLARSSFLTIEGVIAMDGTLQAL</sequence>
<dbReference type="Proteomes" id="UP000694923">
    <property type="component" value="Unplaced"/>
</dbReference>
<feature type="non-terminal residue" evidence="2">
    <location>
        <position position="194"/>
    </location>
</feature>
<gene>
    <name evidence="2" type="primary">LOC103602385</name>
</gene>
<dbReference type="Pfam" id="PF23579">
    <property type="entry name" value="ARM_TBCD"/>
    <property type="match status" value="1"/>
</dbReference>
<dbReference type="PANTHER" id="PTHR12658:SF0">
    <property type="entry name" value="TUBULIN-SPECIFIC CHAPERONE D"/>
    <property type="match status" value="1"/>
</dbReference>
<reference evidence="2" key="1">
    <citation type="submission" date="2025-08" db="UniProtKB">
        <authorList>
            <consortium name="RefSeq"/>
        </authorList>
    </citation>
    <scope>IDENTIFICATION</scope>
</reference>
<dbReference type="GeneID" id="103602385"/>
<evidence type="ECO:0000313" key="1">
    <source>
        <dbReference type="Proteomes" id="UP000694923"/>
    </source>
</evidence>
<organism evidence="1 2">
    <name type="scientific">Galeopterus variegatus</name>
    <name type="common">Malayan flying lemur</name>
    <name type="synonym">Cynocephalus variegatus</name>
    <dbReference type="NCBI Taxonomy" id="482537"/>
    <lineage>
        <taxon>Eukaryota</taxon>
        <taxon>Metazoa</taxon>
        <taxon>Chordata</taxon>
        <taxon>Craniata</taxon>
        <taxon>Vertebrata</taxon>
        <taxon>Euteleostomi</taxon>
        <taxon>Mammalia</taxon>
        <taxon>Eutheria</taxon>
        <taxon>Euarchontoglires</taxon>
        <taxon>Dermoptera</taxon>
        <taxon>Cynocephalidae</taxon>
        <taxon>Galeopterus</taxon>
    </lineage>
</organism>
<keyword evidence="1" id="KW-1185">Reference proteome</keyword>
<dbReference type="PANTHER" id="PTHR12658">
    <property type="entry name" value="BETA-TUBULIN COFACTOR D"/>
    <property type="match status" value="1"/>
</dbReference>
<accession>A0ABM0RWM0</accession>
<proteinExistence type="predicted"/>
<protein>
    <submittedName>
        <fullName evidence="2">Tubulin-specific chaperone D-like</fullName>
    </submittedName>
</protein>
<name>A0ABM0RWM0_GALVR</name>
<dbReference type="RefSeq" id="XP_008585011.1">
    <property type="nucleotide sequence ID" value="XM_008586789.1"/>
</dbReference>